<sequence length="198" mass="22139">MAGDGIFSWRTLPLRLENISPPRMDSKLVNNPSTPLVALRLFPSMIKTAQEYSTQPRLVIVSGEVRYLHEFEKAVVESLEIVKTFTGAEYCTRGKVMDDRYTLTKHTTGDSHFSGFNLRHEYNGLMAIVGHLMEFALAFTSEVGSRQPVWTLAKQDEPEKLCGEYISAFQVQEVGYFALSPQGVQAQGGHPEEGRPKG</sequence>
<dbReference type="Proteomes" id="UP001215280">
    <property type="component" value="Unassembled WGS sequence"/>
</dbReference>
<keyword evidence="2" id="KW-1185">Reference proteome</keyword>
<organism evidence="1 2">
    <name type="scientific">Mycena maculata</name>
    <dbReference type="NCBI Taxonomy" id="230809"/>
    <lineage>
        <taxon>Eukaryota</taxon>
        <taxon>Fungi</taxon>
        <taxon>Dikarya</taxon>
        <taxon>Basidiomycota</taxon>
        <taxon>Agaricomycotina</taxon>
        <taxon>Agaricomycetes</taxon>
        <taxon>Agaricomycetidae</taxon>
        <taxon>Agaricales</taxon>
        <taxon>Marasmiineae</taxon>
        <taxon>Mycenaceae</taxon>
        <taxon>Mycena</taxon>
    </lineage>
</organism>
<protein>
    <submittedName>
        <fullName evidence="1">Uncharacterized protein</fullName>
    </submittedName>
</protein>
<proteinExistence type="predicted"/>
<comment type="caution">
    <text evidence="1">The sequence shown here is derived from an EMBL/GenBank/DDBJ whole genome shotgun (WGS) entry which is preliminary data.</text>
</comment>
<dbReference type="EMBL" id="JARJLG010000020">
    <property type="protein sequence ID" value="KAJ7771959.1"/>
    <property type="molecule type" value="Genomic_DNA"/>
</dbReference>
<accession>A0AAD7NRB0</accession>
<dbReference type="AlphaFoldDB" id="A0AAD7NRB0"/>
<evidence type="ECO:0000313" key="2">
    <source>
        <dbReference type="Proteomes" id="UP001215280"/>
    </source>
</evidence>
<evidence type="ECO:0000313" key="1">
    <source>
        <dbReference type="EMBL" id="KAJ7771959.1"/>
    </source>
</evidence>
<gene>
    <name evidence="1" type="ORF">DFH07DRAFT_997684</name>
</gene>
<name>A0AAD7NRB0_9AGAR</name>
<reference evidence="1" key="1">
    <citation type="submission" date="2023-03" db="EMBL/GenBank/DDBJ databases">
        <title>Massive genome expansion in bonnet fungi (Mycena s.s.) driven by repeated elements and novel gene families across ecological guilds.</title>
        <authorList>
            <consortium name="Lawrence Berkeley National Laboratory"/>
            <person name="Harder C.B."/>
            <person name="Miyauchi S."/>
            <person name="Viragh M."/>
            <person name="Kuo A."/>
            <person name="Thoen E."/>
            <person name="Andreopoulos B."/>
            <person name="Lu D."/>
            <person name="Skrede I."/>
            <person name="Drula E."/>
            <person name="Henrissat B."/>
            <person name="Morin E."/>
            <person name="Kohler A."/>
            <person name="Barry K."/>
            <person name="LaButti K."/>
            <person name="Morin E."/>
            <person name="Salamov A."/>
            <person name="Lipzen A."/>
            <person name="Mereny Z."/>
            <person name="Hegedus B."/>
            <person name="Baldrian P."/>
            <person name="Stursova M."/>
            <person name="Weitz H."/>
            <person name="Taylor A."/>
            <person name="Grigoriev I.V."/>
            <person name="Nagy L.G."/>
            <person name="Martin F."/>
            <person name="Kauserud H."/>
        </authorList>
    </citation>
    <scope>NUCLEOTIDE SEQUENCE</scope>
    <source>
        <strain evidence="1">CBHHK188m</strain>
    </source>
</reference>